<dbReference type="InterPro" id="IPR041931">
    <property type="entry name" value="DNA_pol3_alpha_thumb_dom"/>
</dbReference>
<proteinExistence type="predicted"/>
<dbReference type="GO" id="GO:0008408">
    <property type="term" value="F:3'-5' exonuclease activity"/>
    <property type="evidence" value="ECO:0007669"/>
    <property type="project" value="InterPro"/>
</dbReference>
<dbReference type="Proteomes" id="UP000176815">
    <property type="component" value="Unassembled WGS sequence"/>
</dbReference>
<dbReference type="Pfam" id="PF03167">
    <property type="entry name" value="UDG"/>
    <property type="match status" value="1"/>
</dbReference>
<keyword evidence="3" id="KW-0235">DNA replication</keyword>
<dbReference type="Pfam" id="PF02811">
    <property type="entry name" value="PHP"/>
    <property type="match status" value="1"/>
</dbReference>
<keyword evidence="2" id="KW-0548">Nucleotidyltransferase</keyword>
<dbReference type="InterPro" id="IPR036895">
    <property type="entry name" value="Uracil-DNA_glycosylase-like_sf"/>
</dbReference>
<dbReference type="InterPro" id="IPR011708">
    <property type="entry name" value="DNA_pol3_alpha_NTPase_dom"/>
</dbReference>
<dbReference type="GO" id="GO:0006260">
    <property type="term" value="P:DNA replication"/>
    <property type="evidence" value="ECO:0007669"/>
    <property type="project" value="UniProtKB-KW"/>
</dbReference>
<dbReference type="Gene3D" id="3.20.20.140">
    <property type="entry name" value="Metal-dependent hydrolases"/>
    <property type="match status" value="1"/>
</dbReference>
<keyword evidence="4" id="KW-0239">DNA-directed DNA polymerase</keyword>
<dbReference type="EMBL" id="MEWG01000047">
    <property type="protein sequence ID" value="OGC76261.1"/>
    <property type="molecule type" value="Genomic_DNA"/>
</dbReference>
<keyword evidence="1" id="KW-0808">Transferase</keyword>
<evidence type="ECO:0000256" key="2">
    <source>
        <dbReference type="ARBA" id="ARBA00022695"/>
    </source>
</evidence>
<dbReference type="PANTHER" id="PTHR32294">
    <property type="entry name" value="DNA POLYMERASE III SUBUNIT ALPHA"/>
    <property type="match status" value="1"/>
</dbReference>
<evidence type="ECO:0000259" key="5">
    <source>
        <dbReference type="SMART" id="SM00481"/>
    </source>
</evidence>
<dbReference type="SMART" id="SM00987">
    <property type="entry name" value="UreE_C"/>
    <property type="match status" value="1"/>
</dbReference>
<evidence type="ECO:0000256" key="3">
    <source>
        <dbReference type="ARBA" id="ARBA00022705"/>
    </source>
</evidence>
<feature type="domain" description="Uracil-DNA glycosylase-like" evidence="6">
    <location>
        <begin position="939"/>
        <end position="1096"/>
    </location>
</feature>
<evidence type="ECO:0000256" key="4">
    <source>
        <dbReference type="ARBA" id="ARBA00022932"/>
    </source>
</evidence>
<dbReference type="NCBIfam" id="TIGR00594">
    <property type="entry name" value="polc"/>
    <property type="match status" value="1"/>
</dbReference>
<dbReference type="InterPro" id="IPR004805">
    <property type="entry name" value="DnaE2/DnaE/PolC"/>
</dbReference>
<evidence type="ECO:0000259" key="6">
    <source>
        <dbReference type="SMART" id="SM00986"/>
    </source>
</evidence>
<protein>
    <submittedName>
        <fullName evidence="7">Uncharacterized protein</fullName>
    </submittedName>
</protein>
<accession>A0A1F4X3X6</accession>
<gene>
    <name evidence="7" type="ORF">A2619_02295</name>
</gene>
<dbReference type="AlphaFoldDB" id="A0A1F4X3X6"/>
<comment type="caution">
    <text evidence="7">The sequence shown here is derived from an EMBL/GenBank/DDBJ whole genome shotgun (WGS) entry which is preliminary data.</text>
</comment>
<evidence type="ECO:0000313" key="7">
    <source>
        <dbReference type="EMBL" id="OGC76261.1"/>
    </source>
</evidence>
<dbReference type="SMART" id="SM00481">
    <property type="entry name" value="POLIIIAc"/>
    <property type="match status" value="1"/>
</dbReference>
<dbReference type="InterPro" id="IPR040982">
    <property type="entry name" value="DNA_pol3_finger"/>
</dbReference>
<dbReference type="CDD" id="cd10030">
    <property type="entry name" value="UDG-F4_TTUDGA_SPO1dp_like"/>
    <property type="match status" value="1"/>
</dbReference>
<evidence type="ECO:0000256" key="1">
    <source>
        <dbReference type="ARBA" id="ARBA00022679"/>
    </source>
</evidence>
<dbReference type="SUPFAM" id="SSF89550">
    <property type="entry name" value="PHP domain-like"/>
    <property type="match status" value="1"/>
</dbReference>
<dbReference type="Gene3D" id="1.10.150.870">
    <property type="match status" value="1"/>
</dbReference>
<feature type="domain" description="Polymerase/histidinol phosphatase N-terminal" evidence="5">
    <location>
        <begin position="7"/>
        <end position="74"/>
    </location>
</feature>
<dbReference type="Gene3D" id="1.10.10.1600">
    <property type="entry name" value="Bacterial DNA polymerase III alpha subunit, thumb domain"/>
    <property type="match status" value="1"/>
</dbReference>
<dbReference type="InterPro" id="IPR004013">
    <property type="entry name" value="PHP_dom"/>
</dbReference>
<dbReference type="InterPro" id="IPR005122">
    <property type="entry name" value="Uracil-DNA_glycosylase-like"/>
</dbReference>
<dbReference type="Pfam" id="PF07733">
    <property type="entry name" value="DNA_pol3_alpha"/>
    <property type="match status" value="1"/>
</dbReference>
<evidence type="ECO:0000313" key="8">
    <source>
        <dbReference type="Proteomes" id="UP000176815"/>
    </source>
</evidence>
<dbReference type="GO" id="GO:0003887">
    <property type="term" value="F:DNA-directed DNA polymerase activity"/>
    <property type="evidence" value="ECO:0007669"/>
    <property type="project" value="UniProtKB-KW"/>
</dbReference>
<reference evidence="7 8" key="1">
    <citation type="journal article" date="2016" name="Nat. Commun.">
        <title>Thousands of microbial genomes shed light on interconnected biogeochemical processes in an aquifer system.</title>
        <authorList>
            <person name="Anantharaman K."/>
            <person name="Brown C.T."/>
            <person name="Hug L.A."/>
            <person name="Sharon I."/>
            <person name="Castelle C.J."/>
            <person name="Probst A.J."/>
            <person name="Thomas B.C."/>
            <person name="Singh A."/>
            <person name="Wilkins M.J."/>
            <person name="Karaoz U."/>
            <person name="Brodie E.L."/>
            <person name="Williams K.H."/>
            <person name="Hubbard S.S."/>
            <person name="Banfield J.F."/>
        </authorList>
    </citation>
    <scope>NUCLEOTIDE SEQUENCE [LARGE SCALE GENOMIC DNA]</scope>
</reference>
<organism evidence="7 8">
    <name type="scientific">candidate division WWE3 bacterium RIFOXYD1_FULL_39_9</name>
    <dbReference type="NCBI Taxonomy" id="1802649"/>
    <lineage>
        <taxon>Bacteria</taxon>
        <taxon>Katanobacteria</taxon>
    </lineage>
</organism>
<dbReference type="Gene3D" id="3.40.470.10">
    <property type="entry name" value="Uracil-DNA glycosylase-like domain"/>
    <property type="match status" value="1"/>
</dbReference>
<name>A0A1F4X3X6_UNCKA</name>
<sequence>MDNSSFVHLHLHSTRSWLDGFGTSANYIKRAAELGFKSIALTDHGNVDGAIEWQQECKKANILPVVGCELYVVSDMNKKDKGEKRSHLTVLVENINGWRTLCKWLTKASLEGFYHRPRCDYEQILNSNLDGLIFLTGCAASVINASDRFVRDLDEKANKDSVFIEVMPHNIKSQKQLHAKIKKDYSEWPLVATNDNHYILEEDWEAQEVLLAIQSNAKWNDPNRWRFGFKGLHLRTADEMLQAFEKQGDFTKREVYKAIERTVQIAERCSNFEIKKQNISLPNLPYKISEQSEFQELKSRCLIGLREFGLDRKTEYKERLETELALIGKKDFSRYFLIVQDFVLYCKSKGWGVGPGRGSVAGALIAHLLHITEGLDPIKYDLPFSRFLSEDRNDLPDIDLDIEKRYRQQAVDALFEIYGKNNVAYISTEMQMKSKAVIRDIGRVFDLPNDEVSDMANSIWDNPDHEGSAIEYAVERNSEAKQFAEKHPKQIKLALKLEGQFRNAGRHAAGVIISGEDLTQGTRCVLVKRGDYQVVNWNMKNCEHQGLMKLDVLGLATISVLEECRTLIKQSNSSFEIETIPEEDPEAFEFIDSGKTAGLFQVSARPLTELCTQMGISCFEHLNAALALIRPGPSESGMTEEYVERKKGKHWDKDHPIYEDITKDTYGQLVYQEQVMKVISRMAGMSESDADSIRRVIGKKRDPKEFEPYKKQFVDGCAKQKTFSPKEAGEFWDGLLHWARYGFGRGHSTAYALIAYRTAYLKAHYPVEFFCATLSYGEYDEKKKDVQKHKQHIIDEAKEIGLSIMPPKIGISDALRWTIKDNCLYTPFAEIKSFGESNALKCVENKIVAKPKNKGFFNINPVAKKKTKIEETLEKIDAYDPESIPSNLSEYLPFECGRGSNKLIQKQDRILKAEKIKYRSERISKCKRCSLAEEAQEPILTSIGKYNIFVIGEAPGRREDIGVQMRDGSIKRMGFIGPAGDLLWSTLAKYNINRSDVYVSNACRCYPSKTKTPKEDHIQACLPWLMDELKKTKCKLVLACGNICLKAFTGKDGGITTLAGQRQWIKSLEAYVVWSLHPSAVLRNPRNRELFEKGIEEFSKAFKEATK</sequence>
<dbReference type="Pfam" id="PF17657">
    <property type="entry name" value="DNA_pol3_finger"/>
    <property type="match status" value="1"/>
</dbReference>
<dbReference type="SMART" id="SM00986">
    <property type="entry name" value="UDG"/>
    <property type="match status" value="1"/>
</dbReference>
<dbReference type="InterPro" id="IPR003141">
    <property type="entry name" value="Pol/His_phosphatase_N"/>
</dbReference>
<dbReference type="SUPFAM" id="SSF52141">
    <property type="entry name" value="Uracil-DNA glycosylase-like"/>
    <property type="match status" value="1"/>
</dbReference>
<dbReference type="InterPro" id="IPR016195">
    <property type="entry name" value="Pol/histidinol_Pase-like"/>
</dbReference>